<feature type="binding site" description="axial binding residue" evidence="10">
    <location>
        <position position="441"/>
    </location>
    <ligand>
        <name>heme</name>
        <dbReference type="ChEBI" id="CHEBI:30413"/>
    </ligand>
    <ligandPart>
        <name>Fe</name>
        <dbReference type="ChEBI" id="CHEBI:18248"/>
    </ligandPart>
</feature>
<dbReference type="InterPro" id="IPR036396">
    <property type="entry name" value="Cyt_P450_sf"/>
</dbReference>
<dbReference type="Pfam" id="PF00067">
    <property type="entry name" value="p450"/>
    <property type="match status" value="1"/>
</dbReference>
<keyword evidence="9 12" id="KW-0472">Membrane</keyword>
<dbReference type="GO" id="GO:0006805">
    <property type="term" value="P:xenobiotic metabolic process"/>
    <property type="evidence" value="ECO:0007669"/>
    <property type="project" value="TreeGrafter"/>
</dbReference>
<dbReference type="GO" id="GO:0016712">
    <property type="term" value="F:oxidoreductase activity, acting on paired donors, with incorporation or reduction of molecular oxygen, reduced flavin or flavoprotein as one donor, and incorporation of one atom of oxygen"/>
    <property type="evidence" value="ECO:0007669"/>
    <property type="project" value="TreeGrafter"/>
</dbReference>
<evidence type="ECO:0000313" key="14">
    <source>
        <dbReference type="Proteomes" id="UP000694406"/>
    </source>
</evidence>
<dbReference type="GO" id="GO:0016020">
    <property type="term" value="C:membrane"/>
    <property type="evidence" value="ECO:0007669"/>
    <property type="project" value="UniProtKB-SubCell"/>
</dbReference>
<reference evidence="13" key="1">
    <citation type="submission" date="2025-08" db="UniProtKB">
        <authorList>
            <consortium name="Ensembl"/>
        </authorList>
    </citation>
    <scope>IDENTIFICATION</scope>
</reference>
<dbReference type="GO" id="GO:0020037">
    <property type="term" value="F:heme binding"/>
    <property type="evidence" value="ECO:0007669"/>
    <property type="project" value="InterPro"/>
</dbReference>
<dbReference type="Ensembl" id="ENSLLTT00000006047.1">
    <property type="protein sequence ID" value="ENSLLTP00000005809.1"/>
    <property type="gene ID" value="ENSLLTG00000004423.1"/>
</dbReference>
<comment type="cofactor">
    <cofactor evidence="1 10">
        <name>heme</name>
        <dbReference type="ChEBI" id="CHEBI:30413"/>
    </cofactor>
</comment>
<dbReference type="Gene3D" id="1.10.630.10">
    <property type="entry name" value="Cytochrome P450"/>
    <property type="match status" value="1"/>
</dbReference>
<keyword evidence="14" id="KW-1185">Reference proteome</keyword>
<evidence type="ECO:0000256" key="9">
    <source>
        <dbReference type="ARBA" id="ARBA00023136"/>
    </source>
</evidence>
<dbReference type="PANTHER" id="PTHR24300">
    <property type="entry name" value="CYTOCHROME P450 508A4-RELATED"/>
    <property type="match status" value="1"/>
</dbReference>
<keyword evidence="6 11" id="KW-0560">Oxidoreductase</keyword>
<reference evidence="13" key="2">
    <citation type="submission" date="2025-09" db="UniProtKB">
        <authorList>
            <consortium name="Ensembl"/>
        </authorList>
    </citation>
    <scope>IDENTIFICATION</scope>
</reference>
<name>A0A8C5RSW3_LATLA</name>
<dbReference type="PROSITE" id="PS00086">
    <property type="entry name" value="CYTOCHROME_P450"/>
    <property type="match status" value="1"/>
</dbReference>
<dbReference type="GO" id="GO:0008392">
    <property type="term" value="F:arachidonate epoxygenase activity"/>
    <property type="evidence" value="ECO:0007669"/>
    <property type="project" value="TreeGrafter"/>
</dbReference>
<dbReference type="Proteomes" id="UP000694406">
    <property type="component" value="Unplaced"/>
</dbReference>
<dbReference type="FunFam" id="1.10.630.10:FF:000004">
    <property type="entry name" value="cytochrome P450 2D15 isoform X1"/>
    <property type="match status" value="1"/>
</dbReference>
<evidence type="ECO:0000256" key="5">
    <source>
        <dbReference type="ARBA" id="ARBA00022723"/>
    </source>
</evidence>
<dbReference type="InterPro" id="IPR001128">
    <property type="entry name" value="Cyt_P450"/>
</dbReference>
<dbReference type="GO" id="GO:0019373">
    <property type="term" value="P:epoxygenase P450 pathway"/>
    <property type="evidence" value="ECO:0007669"/>
    <property type="project" value="TreeGrafter"/>
</dbReference>
<keyword evidence="12" id="KW-1133">Transmembrane helix</keyword>
<evidence type="ECO:0000256" key="12">
    <source>
        <dbReference type="SAM" id="Phobius"/>
    </source>
</evidence>
<dbReference type="GO" id="GO:0005506">
    <property type="term" value="F:iron ion binding"/>
    <property type="evidence" value="ECO:0007669"/>
    <property type="project" value="InterPro"/>
</dbReference>
<organism evidence="13 14">
    <name type="scientific">Laticauda laticaudata</name>
    <name type="common">Blue-ringed sea krait</name>
    <name type="synonym">Blue-lipped sea krait</name>
    <dbReference type="NCBI Taxonomy" id="8630"/>
    <lineage>
        <taxon>Eukaryota</taxon>
        <taxon>Metazoa</taxon>
        <taxon>Chordata</taxon>
        <taxon>Craniata</taxon>
        <taxon>Vertebrata</taxon>
        <taxon>Euteleostomi</taxon>
        <taxon>Lepidosauria</taxon>
        <taxon>Squamata</taxon>
        <taxon>Bifurcata</taxon>
        <taxon>Unidentata</taxon>
        <taxon>Episquamata</taxon>
        <taxon>Toxicofera</taxon>
        <taxon>Serpentes</taxon>
        <taxon>Colubroidea</taxon>
        <taxon>Elapidae</taxon>
        <taxon>Laticaudinae</taxon>
        <taxon>Laticauda</taxon>
    </lineage>
</organism>
<dbReference type="GO" id="GO:0005737">
    <property type="term" value="C:cytoplasm"/>
    <property type="evidence" value="ECO:0007669"/>
    <property type="project" value="TreeGrafter"/>
</dbReference>
<keyword evidence="12" id="KW-0812">Transmembrane</keyword>
<keyword evidence="8 11" id="KW-0503">Monooxygenase</keyword>
<evidence type="ECO:0000256" key="3">
    <source>
        <dbReference type="ARBA" id="ARBA00010617"/>
    </source>
</evidence>
<evidence type="ECO:0000256" key="10">
    <source>
        <dbReference type="PIRSR" id="PIRSR602401-1"/>
    </source>
</evidence>
<dbReference type="SUPFAM" id="SSF48264">
    <property type="entry name" value="Cytochrome P450"/>
    <property type="match status" value="1"/>
</dbReference>
<accession>A0A8C5RSW3</accession>
<sequence>MDASLIPGTAVLLIVFLFTLWAFRFHQRRTRLPPGPRPWLFLGNLLQKDVLPLFNTYTKVRHKRYGPVFTIWLGTKPMVVICGIEAVKDALITHNEEFGGRPPVPILDQVTKGFGLISEHEKWKMVRRFTICTLRNFGMGKKSMAERISEETHCLVEKIASFKGYFIATVSNVICSVIFGNRFSYEDKKFTELLEILEAFVTFFVSLPGLVAFKNGPLCTSTSKSTLPNIMNFLPGPHKKIFSDCKKVCDFIRYEVDTHKETLDPENPRDFIDCFLLKLEKEQNSSIICMEDLVMSVFQLFIGGTDTTSSVISYALVVLARFSDVQVKIQQEIDEIVGANRAPSMEDRMKMPYTNAFVHEILRILRITNENFPRMTTQDVNFRGHFIPQGTAILPLLVSMHFDPLHWEDPENFHPSHFLDKKGEFQKKDAYMPFSAGKRACPGEALADMELFLIFSILLQHFTFELIIDPEEIDLETLYMEKRAVSKAVSRQAACLTHRF</sequence>
<keyword evidence="7 10" id="KW-0408">Iron</keyword>
<dbReference type="AlphaFoldDB" id="A0A8C5RSW3"/>
<dbReference type="InterPro" id="IPR050182">
    <property type="entry name" value="Cytochrome_P450_fam2"/>
</dbReference>
<evidence type="ECO:0008006" key="15">
    <source>
        <dbReference type="Google" id="ProtNLM"/>
    </source>
</evidence>
<dbReference type="PRINTS" id="PR00463">
    <property type="entry name" value="EP450I"/>
</dbReference>
<dbReference type="PANTHER" id="PTHR24300:SF389">
    <property type="entry name" value="CYTOCHROME P450 2C20"/>
    <property type="match status" value="1"/>
</dbReference>
<evidence type="ECO:0000313" key="13">
    <source>
        <dbReference type="Ensembl" id="ENSLLTP00000005809.1"/>
    </source>
</evidence>
<comment type="subcellular location">
    <subcellularLocation>
        <location evidence="2">Membrane</location>
    </subcellularLocation>
</comment>
<evidence type="ECO:0000256" key="8">
    <source>
        <dbReference type="ARBA" id="ARBA00023033"/>
    </source>
</evidence>
<feature type="transmembrane region" description="Helical" evidence="12">
    <location>
        <begin position="6"/>
        <end position="23"/>
    </location>
</feature>
<evidence type="ECO:0000256" key="7">
    <source>
        <dbReference type="ARBA" id="ARBA00023004"/>
    </source>
</evidence>
<keyword evidence="4 10" id="KW-0349">Heme</keyword>
<evidence type="ECO:0000256" key="6">
    <source>
        <dbReference type="ARBA" id="ARBA00023002"/>
    </source>
</evidence>
<evidence type="ECO:0000256" key="1">
    <source>
        <dbReference type="ARBA" id="ARBA00001971"/>
    </source>
</evidence>
<comment type="similarity">
    <text evidence="3 11">Belongs to the cytochrome P450 family.</text>
</comment>
<dbReference type="InterPro" id="IPR002401">
    <property type="entry name" value="Cyt_P450_E_grp-I"/>
</dbReference>
<evidence type="ECO:0000256" key="4">
    <source>
        <dbReference type="ARBA" id="ARBA00022617"/>
    </source>
</evidence>
<dbReference type="InterPro" id="IPR017972">
    <property type="entry name" value="Cyt_P450_CS"/>
</dbReference>
<evidence type="ECO:0000256" key="2">
    <source>
        <dbReference type="ARBA" id="ARBA00004370"/>
    </source>
</evidence>
<evidence type="ECO:0000256" key="11">
    <source>
        <dbReference type="RuleBase" id="RU000461"/>
    </source>
</evidence>
<keyword evidence="5 10" id="KW-0479">Metal-binding</keyword>
<dbReference type="PRINTS" id="PR00385">
    <property type="entry name" value="P450"/>
</dbReference>
<protein>
    <recommendedName>
        <fullName evidence="15">Cytochrome P450</fullName>
    </recommendedName>
</protein>
<proteinExistence type="inferred from homology"/>
<dbReference type="GeneTree" id="ENSGT00940000165584"/>